<dbReference type="InterPro" id="IPR013783">
    <property type="entry name" value="Ig-like_fold"/>
</dbReference>
<evidence type="ECO:0000313" key="1">
    <source>
        <dbReference type="EMBL" id="PPZ92507.1"/>
    </source>
</evidence>
<evidence type="ECO:0008006" key="3">
    <source>
        <dbReference type="Google" id="ProtNLM"/>
    </source>
</evidence>
<organism evidence="1 2">
    <name type="scientific">Cloacibacterium normanense</name>
    <dbReference type="NCBI Taxonomy" id="237258"/>
    <lineage>
        <taxon>Bacteria</taxon>
        <taxon>Pseudomonadati</taxon>
        <taxon>Bacteroidota</taxon>
        <taxon>Flavobacteriia</taxon>
        <taxon>Flavobacteriales</taxon>
        <taxon>Weeksellaceae</taxon>
    </lineage>
</organism>
<dbReference type="InterPro" id="IPR026341">
    <property type="entry name" value="T9SS_type_B"/>
</dbReference>
<dbReference type="NCBIfam" id="TIGR04131">
    <property type="entry name" value="Bac_Flav_CTERM"/>
    <property type="match status" value="1"/>
</dbReference>
<name>A0A2S7I7F0_9FLAO</name>
<accession>A0A2S7I7F0</accession>
<proteinExistence type="predicted"/>
<dbReference type="Proteomes" id="UP000238565">
    <property type="component" value="Unassembled WGS sequence"/>
</dbReference>
<protein>
    <recommendedName>
        <fullName evidence="3">PKD domain-containing protein</fullName>
    </recommendedName>
</protein>
<evidence type="ECO:0000313" key="2">
    <source>
        <dbReference type="Proteomes" id="UP000238565"/>
    </source>
</evidence>
<reference evidence="1 2" key="1">
    <citation type="submission" date="2018-02" db="EMBL/GenBank/DDBJ databases">
        <title>Draft genome sequence of bacterial isolates from marine environment.</title>
        <authorList>
            <person name="Singh S.K."/>
            <person name="Hill R."/>
            <person name="Major S."/>
            <person name="Cai H."/>
            <person name="Li Y."/>
        </authorList>
    </citation>
    <scope>NUCLEOTIDE SEQUENCE [LARGE SCALE GENOMIC DNA]</scope>
    <source>
        <strain evidence="1 2">IMET F</strain>
    </source>
</reference>
<dbReference type="Pfam" id="PF13585">
    <property type="entry name" value="CHU_C"/>
    <property type="match status" value="1"/>
</dbReference>
<dbReference type="Gene3D" id="2.60.40.10">
    <property type="entry name" value="Immunoglobulins"/>
    <property type="match status" value="1"/>
</dbReference>
<sequence length="1413" mass="160288">MRFRCHFISVITILLSSIGFFKSQNQSDFYISDTRNEQNVVIDCNYPFVSNNCVLLKANYPSFKLTNKYAVSSINYTPYSVTNKVVVKDNLDDSFSGIINLPFKFCFYGQAYNKLVIGSNGMISFDINQANQANAPNISEALPSSSLPKATIFGVLHDMYFSLSDDSEINYSVIGNAPFRKFVINFYKGRMSGCDDLTSTSQIVLSEGSNNIEVFVENKPLPCELAQFKNSLIGINDELGNSGMAAPNRNTGLWEAKNEAWLFSPDGENVVPNFSWYDANGNLIGTSKDQIVCPTKDTNYKLDFIYSICNGESFNFTDEINLKFSSDYPTVEEYIKTICNNRVKIVLSDYKAFLTTNDISKFNFEFIDEITNEVLDENTPFTINVSKDIRVIISNKDNSNCSRTTNLSLQFFHQNILTTQIPVCDLWNDGKENGYLLSNLNEKLVHTNFQGTISYFLSYKNAVDNIDSITTYDLTNGTQLYVRLLENNCSNVFGPISINFTSPPQVISPLELKVEICDFNNDGVEDFDWANFLKDKVTTEQGVTIRVFNTYDEALNASLDQSGLTKIVEGKYKVYARVEFSGGCFSIAEINMDVVFGTIKLREVDTYICFDGIEDIEVDLLDIANKMLISPSSNISGPFFFASNQDAVDNLPANMLSPNQIIKDDGNFILKTFYVRFNNGDNCYVIKPIKIYLVHLVKNKDQFNVCDFKNDNLETVTLSAYARLVNNQSGSKVLYFNTEAQAIANVSGTDIKSLNVTSSQMVYARITIRTCLLIIPVTFTLVKTPDVLYELTINLKDICDNNADGKENIDLSSYAAEINLNNELVDFTYYKTYNPLNNTFSNPYSNISNIEVQDGSIVYVKVKYKNSDCFSVSKIIINIDYLPTIKLSKTVTLKACDDDFNFGEYFDLTESTPQLYNQNLNFIPLSDLIISYYESEDDANVGTTVGKINSLYHIHTANAFVYVRFQSKTYGCYSVAPINLLSYFPTKAKNSVISICDNNLDGYYDVNLLNYKASMVQNPDVNNVYKFYLSTEDIRIPGKEIKNPENFVLNPYISKIWVYIENLTNCGSIAEINFKKGNVLTLSQNQFSIDNICDTSNDKKEQINLTIFENNFSSSYTYEYFEKNSDMWQNQNKILNPTAYSFDETKGISTFFVKVSQDGLCPSFYTINVHLNKTPIISLPDYYYCKNDLVGLKIKPDFSGLNTIYYFWKFPDGTIVEGADKNYLTGLKTVGTYTLTLTNSSNCTYTTSFKILNIDTPEIISLTGQDDYYIIKAEGTSGRKIVYSKDLINWQDSNIFYNLKAGEYNFYVKYADSDCYSDVRKGKIFTFQNTLTPNGDGINDYWVLTGLDVFNDNSTLQVFDKFGNLVYQQVTNKEFKWDGKMQSRSLNTDAYWFVITAGDQRVYKGWILLKNRN</sequence>
<dbReference type="EMBL" id="PTPZ01000001">
    <property type="protein sequence ID" value="PPZ92507.1"/>
    <property type="molecule type" value="Genomic_DNA"/>
</dbReference>
<comment type="caution">
    <text evidence="1">The sequence shown here is derived from an EMBL/GenBank/DDBJ whole genome shotgun (WGS) entry which is preliminary data.</text>
</comment>
<gene>
    <name evidence="1" type="ORF">C3729_00360</name>
</gene>